<keyword evidence="2" id="KW-0813">Transport</keyword>
<evidence type="ECO:0000256" key="12">
    <source>
        <dbReference type="ARBA" id="ARBA00023136"/>
    </source>
</evidence>
<organism evidence="18 19">
    <name type="scientific">Poecilia reticulata</name>
    <name type="common">Guppy</name>
    <name type="synonym">Acanthophacelus reticulatus</name>
    <dbReference type="NCBI Taxonomy" id="8081"/>
    <lineage>
        <taxon>Eukaryota</taxon>
        <taxon>Metazoa</taxon>
        <taxon>Chordata</taxon>
        <taxon>Craniata</taxon>
        <taxon>Vertebrata</taxon>
        <taxon>Euteleostomi</taxon>
        <taxon>Actinopterygii</taxon>
        <taxon>Neopterygii</taxon>
        <taxon>Teleostei</taxon>
        <taxon>Neoteleostei</taxon>
        <taxon>Acanthomorphata</taxon>
        <taxon>Ovalentaria</taxon>
        <taxon>Atherinomorphae</taxon>
        <taxon>Cyprinodontiformes</taxon>
        <taxon>Poeciliidae</taxon>
        <taxon>Poeciliinae</taxon>
        <taxon>Poecilia</taxon>
    </lineage>
</organism>
<evidence type="ECO:0000256" key="8">
    <source>
        <dbReference type="ARBA" id="ARBA00022837"/>
    </source>
</evidence>
<feature type="transmembrane region" description="Helical" evidence="16">
    <location>
        <begin position="367"/>
        <end position="387"/>
    </location>
</feature>
<evidence type="ECO:0000256" key="7">
    <source>
        <dbReference type="ARBA" id="ARBA00022737"/>
    </source>
</evidence>
<dbReference type="Pfam" id="PF00520">
    <property type="entry name" value="Ion_trans"/>
    <property type="match status" value="2"/>
</dbReference>
<evidence type="ECO:0000256" key="14">
    <source>
        <dbReference type="ARBA" id="ARBA00023303"/>
    </source>
</evidence>
<dbReference type="Bgee" id="ENSPREG00000000216">
    <property type="expression patterns" value="Expressed in head"/>
</dbReference>
<evidence type="ECO:0000256" key="16">
    <source>
        <dbReference type="SAM" id="Phobius"/>
    </source>
</evidence>
<dbReference type="FunFam" id="1.10.287.70:FF:000012">
    <property type="entry name" value="Voltage-dependent N-type calcium channel subunit alpha"/>
    <property type="match status" value="1"/>
</dbReference>
<comment type="subcellular location">
    <subcellularLocation>
        <location evidence="1">Cell membrane</location>
        <topology evidence="1">Multi-pass membrane protein</topology>
    </subcellularLocation>
</comment>
<feature type="transmembrane region" description="Helical" evidence="16">
    <location>
        <begin position="12"/>
        <end position="31"/>
    </location>
</feature>
<comment type="catalytic activity">
    <reaction evidence="15">
        <text>Ca(2+)(in) = Ca(2+)(out)</text>
        <dbReference type="Rhea" id="RHEA:29671"/>
        <dbReference type="ChEBI" id="CHEBI:29108"/>
    </reaction>
</comment>
<feature type="transmembrane region" description="Helical" evidence="16">
    <location>
        <begin position="139"/>
        <end position="161"/>
    </location>
</feature>
<dbReference type="GO" id="GO:0005891">
    <property type="term" value="C:voltage-gated calcium channel complex"/>
    <property type="evidence" value="ECO:0007669"/>
    <property type="project" value="TreeGrafter"/>
</dbReference>
<dbReference type="InterPro" id="IPR005821">
    <property type="entry name" value="Ion_trans_dom"/>
</dbReference>
<dbReference type="PANTHER" id="PTHR45628">
    <property type="entry name" value="VOLTAGE-DEPENDENT CALCIUM CHANNEL TYPE A SUBUNIT ALPHA-1"/>
    <property type="match status" value="1"/>
</dbReference>
<keyword evidence="6 16" id="KW-0812">Transmembrane</keyword>
<feature type="transmembrane region" description="Helical" evidence="16">
    <location>
        <begin position="330"/>
        <end position="347"/>
    </location>
</feature>
<evidence type="ECO:0000256" key="11">
    <source>
        <dbReference type="ARBA" id="ARBA00023065"/>
    </source>
</evidence>
<keyword evidence="11" id="KW-0406">Ion transport</keyword>
<dbReference type="STRING" id="8081.ENSPREP00000000271"/>
<dbReference type="Proteomes" id="UP000242638">
    <property type="component" value="Unassembled WGS sequence"/>
</dbReference>
<reference evidence="18" key="3">
    <citation type="submission" date="2025-09" db="UniProtKB">
        <authorList>
            <consortium name="Ensembl"/>
        </authorList>
    </citation>
    <scope>IDENTIFICATION</scope>
    <source>
        <strain evidence="18">Guanapo</strain>
    </source>
</reference>
<feature type="transmembrane region" description="Helical" evidence="16">
    <location>
        <begin position="251"/>
        <end position="276"/>
    </location>
</feature>
<keyword evidence="7" id="KW-0677">Repeat</keyword>
<feature type="transmembrane region" description="Helical" evidence="16">
    <location>
        <begin position="43"/>
        <end position="67"/>
    </location>
</feature>
<keyword evidence="5" id="KW-0107">Calcium channel</keyword>
<keyword evidence="9" id="KW-0851">Voltage-gated channel</keyword>
<dbReference type="Gene3D" id="1.20.120.350">
    <property type="entry name" value="Voltage-gated potassium channels. Chain C"/>
    <property type="match status" value="2"/>
</dbReference>
<keyword evidence="12 16" id="KW-0472">Membrane</keyword>
<sequence length="426" mass="49711">MTLDSSCTPFEWMILTTIIANCIVLALEQHLPDGDKTPLSERLPYFIAIFCFESGIKILMVVLGLFLHQGSYFRDLWNILDFIVVSGALVAFAFTSKGKDISTIKSLRVLRVLRPLKTIKRLPKLKAVFDCVVNSLKNVLNILIVYMLFMFIFAVVAVQLFKGRFFYCTDESKEFARDCRGEYLVYEKDEVKAEKREWKKYDFHYDNVAWALLTLFTVSTGEGWPQVLKHSVDSTYEDQGPSPGYRMEMSIFYVVYFVVFPFFFVNIFVALIIITFQEQGDKMMEDYSLEKNERACIDFAINARPLTRHMPKNKLSFQYRMWHFVVSPPFEYSIMALIALNTIVLMMKYHSDEPDKVPVAYDNALKYLNIVFTTFFFMESILKIIAFGPLNYFRDAWNVFDFVSVIGSITDILVTEIWHKNYPRKL</sequence>
<dbReference type="FunFam" id="1.20.120.350:FF:000011">
    <property type="entry name" value="Voltage-dependent N-type calcium channel subunit alpha"/>
    <property type="match status" value="1"/>
</dbReference>
<evidence type="ECO:0000256" key="9">
    <source>
        <dbReference type="ARBA" id="ARBA00022882"/>
    </source>
</evidence>
<reference evidence="19" key="1">
    <citation type="submission" date="2013-11" db="EMBL/GenBank/DDBJ databases">
        <title>The genomic landscape of the Guanapo guppy.</title>
        <authorList>
            <person name="Kuenstner A."/>
            <person name="Dreyer C."/>
        </authorList>
    </citation>
    <scope>NUCLEOTIDE SEQUENCE</scope>
    <source>
        <strain evidence="19">Guanapo</strain>
    </source>
</reference>
<evidence type="ECO:0000256" key="1">
    <source>
        <dbReference type="ARBA" id="ARBA00004651"/>
    </source>
</evidence>
<dbReference type="PANTHER" id="PTHR45628:SF3">
    <property type="entry name" value="VOLTAGE-DEPENDENT P_Q-TYPE CALCIUM CHANNEL SUBUNIT ALPHA-1A"/>
    <property type="match status" value="1"/>
</dbReference>
<evidence type="ECO:0000256" key="15">
    <source>
        <dbReference type="ARBA" id="ARBA00036634"/>
    </source>
</evidence>
<feature type="transmembrane region" description="Helical" evidence="16">
    <location>
        <begin position="79"/>
        <end position="96"/>
    </location>
</feature>
<keyword evidence="3" id="KW-1003">Cell membrane</keyword>
<dbReference type="GO" id="GO:0098703">
    <property type="term" value="P:calcium ion import across plasma membrane"/>
    <property type="evidence" value="ECO:0007669"/>
    <property type="project" value="TreeGrafter"/>
</dbReference>
<evidence type="ECO:0000256" key="10">
    <source>
        <dbReference type="ARBA" id="ARBA00022989"/>
    </source>
</evidence>
<dbReference type="GO" id="GO:0007268">
    <property type="term" value="P:chemical synaptic transmission"/>
    <property type="evidence" value="ECO:0007669"/>
    <property type="project" value="TreeGrafter"/>
</dbReference>
<name>A0A3P9MSF2_POERE</name>
<keyword evidence="4" id="KW-0109">Calcium transport</keyword>
<feature type="domain" description="Ion transport" evidence="17">
    <location>
        <begin position="9"/>
        <end position="281"/>
    </location>
</feature>
<dbReference type="InterPro" id="IPR027359">
    <property type="entry name" value="Volt_channel_dom_sf"/>
</dbReference>
<keyword evidence="10 16" id="KW-1133">Transmembrane helix</keyword>
<protein>
    <recommendedName>
        <fullName evidence="17">Ion transport domain-containing protein</fullName>
    </recommendedName>
</protein>
<keyword evidence="8" id="KW-0106">Calcium</keyword>
<keyword evidence="19" id="KW-1185">Reference proteome</keyword>
<feature type="transmembrane region" description="Helical" evidence="16">
    <location>
        <begin position="399"/>
        <end position="418"/>
    </location>
</feature>
<dbReference type="GO" id="GO:0008331">
    <property type="term" value="F:high voltage-gated calcium channel activity"/>
    <property type="evidence" value="ECO:0007669"/>
    <property type="project" value="TreeGrafter"/>
</dbReference>
<evidence type="ECO:0000256" key="5">
    <source>
        <dbReference type="ARBA" id="ARBA00022673"/>
    </source>
</evidence>
<dbReference type="InterPro" id="IPR050599">
    <property type="entry name" value="VDCC_alpha-1_subunit"/>
</dbReference>
<evidence type="ECO:0000313" key="19">
    <source>
        <dbReference type="Proteomes" id="UP000242638"/>
    </source>
</evidence>
<evidence type="ECO:0000256" key="6">
    <source>
        <dbReference type="ARBA" id="ARBA00022692"/>
    </source>
</evidence>
<feature type="domain" description="Ion transport" evidence="17">
    <location>
        <begin position="328"/>
        <end position="415"/>
    </location>
</feature>
<keyword evidence="14" id="KW-0407">Ion channel</keyword>
<dbReference type="SUPFAM" id="SSF81324">
    <property type="entry name" value="Voltage-gated potassium channels"/>
    <property type="match status" value="2"/>
</dbReference>
<accession>A0A3P9MSF2</accession>
<dbReference type="Ensembl" id="ENSPRET00000000295.1">
    <property type="protein sequence ID" value="ENSPREP00000000271.1"/>
    <property type="gene ID" value="ENSPREG00000000216.1"/>
</dbReference>
<dbReference type="GO" id="GO:0043025">
    <property type="term" value="C:neuronal cell body"/>
    <property type="evidence" value="ECO:0007669"/>
    <property type="project" value="TreeGrafter"/>
</dbReference>
<dbReference type="OMA" id="IMAMIVC"/>
<evidence type="ECO:0000256" key="3">
    <source>
        <dbReference type="ARBA" id="ARBA00022475"/>
    </source>
</evidence>
<evidence type="ECO:0000256" key="13">
    <source>
        <dbReference type="ARBA" id="ARBA00023157"/>
    </source>
</evidence>
<dbReference type="GeneTree" id="ENSGT00940000156518"/>
<dbReference type="GO" id="GO:0045202">
    <property type="term" value="C:synapse"/>
    <property type="evidence" value="ECO:0007669"/>
    <property type="project" value="GOC"/>
</dbReference>
<proteinExistence type="predicted"/>
<evidence type="ECO:0000256" key="2">
    <source>
        <dbReference type="ARBA" id="ARBA00022448"/>
    </source>
</evidence>
<evidence type="ECO:0000256" key="4">
    <source>
        <dbReference type="ARBA" id="ARBA00022568"/>
    </source>
</evidence>
<evidence type="ECO:0000259" key="17">
    <source>
        <dbReference type="Pfam" id="PF00520"/>
    </source>
</evidence>
<dbReference type="AlphaFoldDB" id="A0A3P9MSF2"/>
<evidence type="ECO:0000313" key="18">
    <source>
        <dbReference type="Ensembl" id="ENSPREP00000000271.1"/>
    </source>
</evidence>
<dbReference type="Gene3D" id="1.10.287.70">
    <property type="match status" value="1"/>
</dbReference>
<reference evidence="18" key="2">
    <citation type="submission" date="2025-08" db="UniProtKB">
        <authorList>
            <consortium name="Ensembl"/>
        </authorList>
    </citation>
    <scope>IDENTIFICATION</scope>
    <source>
        <strain evidence="18">Guanapo</strain>
    </source>
</reference>
<keyword evidence="13" id="KW-1015">Disulfide bond</keyword>